<evidence type="ECO:0000256" key="1">
    <source>
        <dbReference type="SAM" id="MobiDB-lite"/>
    </source>
</evidence>
<name>A0A9P1CA64_9DINO</name>
<evidence type="ECO:0000313" key="4">
    <source>
        <dbReference type="Proteomes" id="UP001152797"/>
    </source>
</evidence>
<feature type="compositionally biased region" description="Basic and acidic residues" evidence="1">
    <location>
        <begin position="590"/>
        <end position="618"/>
    </location>
</feature>
<feature type="compositionally biased region" description="Polar residues" evidence="1">
    <location>
        <begin position="789"/>
        <end position="801"/>
    </location>
</feature>
<reference evidence="2" key="1">
    <citation type="submission" date="2022-10" db="EMBL/GenBank/DDBJ databases">
        <authorList>
            <person name="Chen Y."/>
            <person name="Dougan E. K."/>
            <person name="Chan C."/>
            <person name="Rhodes N."/>
            <person name="Thang M."/>
        </authorList>
    </citation>
    <scope>NUCLEOTIDE SEQUENCE</scope>
</reference>
<dbReference type="AlphaFoldDB" id="A0A9P1CA64"/>
<feature type="region of interest" description="Disordered" evidence="1">
    <location>
        <begin position="305"/>
        <end position="324"/>
    </location>
</feature>
<dbReference type="PANTHER" id="PTHR23140">
    <property type="entry name" value="RNA PROCESSING PROTEIN LD23810P"/>
    <property type="match status" value="1"/>
</dbReference>
<feature type="compositionally biased region" description="Low complexity" evidence="1">
    <location>
        <begin position="308"/>
        <end position="320"/>
    </location>
</feature>
<dbReference type="GO" id="GO:0003723">
    <property type="term" value="F:RNA binding"/>
    <property type="evidence" value="ECO:0007669"/>
    <property type="project" value="TreeGrafter"/>
</dbReference>
<gene>
    <name evidence="2" type="ORF">C1SCF055_LOCUS15021</name>
</gene>
<feature type="compositionally biased region" description="Low complexity" evidence="1">
    <location>
        <begin position="576"/>
        <end position="589"/>
    </location>
</feature>
<dbReference type="PANTHER" id="PTHR23140:SF4">
    <property type="entry name" value="PROTEIN CBR-NRD-1"/>
    <property type="match status" value="1"/>
</dbReference>
<dbReference type="GO" id="GO:0005634">
    <property type="term" value="C:nucleus"/>
    <property type="evidence" value="ECO:0007669"/>
    <property type="project" value="TreeGrafter"/>
</dbReference>
<feature type="compositionally biased region" description="Acidic residues" evidence="1">
    <location>
        <begin position="555"/>
        <end position="566"/>
    </location>
</feature>
<keyword evidence="4" id="KW-1185">Reference proteome</keyword>
<proteinExistence type="predicted"/>
<dbReference type="Proteomes" id="UP001152797">
    <property type="component" value="Unassembled WGS sequence"/>
</dbReference>
<reference evidence="3 4" key="2">
    <citation type="submission" date="2024-05" db="EMBL/GenBank/DDBJ databases">
        <authorList>
            <person name="Chen Y."/>
            <person name="Shah S."/>
            <person name="Dougan E. K."/>
            <person name="Thang M."/>
            <person name="Chan C."/>
        </authorList>
    </citation>
    <scope>NUCLEOTIDE SEQUENCE [LARGE SCALE GENOMIC DNA]</scope>
</reference>
<dbReference type="InterPro" id="IPR051485">
    <property type="entry name" value="SR-CTD_assoc_factor"/>
</dbReference>
<dbReference type="EMBL" id="CAMXCT020001201">
    <property type="protein sequence ID" value="CAL1141150.1"/>
    <property type="molecule type" value="Genomic_DNA"/>
</dbReference>
<comment type="caution">
    <text evidence="2">The sequence shown here is derived from an EMBL/GenBank/DDBJ whole genome shotgun (WGS) entry which is preliminary data.</text>
</comment>
<feature type="compositionally biased region" description="Basic and acidic residues" evidence="1">
    <location>
        <begin position="709"/>
        <end position="722"/>
    </location>
</feature>
<feature type="compositionally biased region" description="Basic and acidic residues" evidence="1">
    <location>
        <begin position="657"/>
        <end position="689"/>
    </location>
</feature>
<protein>
    <submittedName>
        <fullName evidence="2">Uncharacterized protein</fullName>
    </submittedName>
</protein>
<evidence type="ECO:0000313" key="3">
    <source>
        <dbReference type="EMBL" id="CAL4775087.1"/>
    </source>
</evidence>
<accession>A0A9P1CA64</accession>
<evidence type="ECO:0000313" key="2">
    <source>
        <dbReference type="EMBL" id="CAI3987775.1"/>
    </source>
</evidence>
<organism evidence="2">
    <name type="scientific">Cladocopium goreaui</name>
    <dbReference type="NCBI Taxonomy" id="2562237"/>
    <lineage>
        <taxon>Eukaryota</taxon>
        <taxon>Sar</taxon>
        <taxon>Alveolata</taxon>
        <taxon>Dinophyceae</taxon>
        <taxon>Suessiales</taxon>
        <taxon>Symbiodiniaceae</taxon>
        <taxon>Cladocopium</taxon>
    </lineage>
</organism>
<feature type="region of interest" description="Disordered" evidence="1">
    <location>
        <begin position="335"/>
        <end position="363"/>
    </location>
</feature>
<dbReference type="EMBL" id="CAMXCT010001201">
    <property type="protein sequence ID" value="CAI3987775.1"/>
    <property type="molecule type" value="Genomic_DNA"/>
</dbReference>
<dbReference type="EMBL" id="CAMXCT030001201">
    <property type="protein sequence ID" value="CAL4775087.1"/>
    <property type="molecule type" value="Genomic_DNA"/>
</dbReference>
<sequence>MAQVEKQIVAAQKFLQNVVALPTFDDLRGKQLKRLIAFLGKNVLSVEQSAALMPILDCNVWGLHMEELKTCIAQQTCDENDETTAASRAALQDFTNIPHYLSQDWWNLLESGKDKVRNLESLCGLAASLGLRNASEPTYAGLCALAFCVGGMQLLEEDKLKLLTLHKSRMKKVFSNAVPLASVMDVLPSSPEDCSKQFLNAAYPNGFVAGTPVTKSMDYICRLVATYPCRRRGKVAAELKSELESPVTKTLSRFAAVAKAFSHHMVEPREKEELPGLKLLRPEATAVSESSVPTQAKQLALLDRQPDATAEAVEEATQAEPPSVTVAKLKEALNTEKAAESHPKKGQKMTPPKEKVKKREKTAELKESQVTAVKKSRLAKGRFIESLLLTLTADYDEKRRRVLKLVPAAVLSRFKGGCSRCYHREYCTVIASPAWWGVPPAWWHFHRTCVVRCLTCVVGRVTCVVALSTHLRGVLPHLRGGACHLRGGTFNAPAWCVASPAWWGVSPAWWHFQRTCVVRRLTCVVGRVTCVVALSTHLRGALPYLRGEARRMTSESEEEDTEEEVKLEEKADDQGVEGPAPAAGEIAPEASRDKNKEKDKKAKSSEKKSKEKKAERSPSHRKSKKASRSRSHKKSKEKKATRSRSHRDRGRRRSRRRESGRDRATVRRGKQEEDQAIGHEAVDRTKPPPEPDQPPKMPGTSARPASKGKGKEGKPKRWVCRDCGGRTAPYESAMEQHRWSNEQCLTWQRWNQLSKVQQTKAAWDACCQDAQRLRLTRRTDAPEVAPANRSASPQTVASSKSRGQKPATAASPVVAASNAEKKKVKKHRERSEESSSGATPVRRRRHRRRESSSSHGHRERRDGRSVVEILWVRLMRRDCNFTVEVNKVESLRSFLEEVAQQYVPGRWCPKIPEDWTDVWVSTRHCLDMAQARAYELKLCQEEESLAKLKRLLLVATAQDVRTVCVDEGGSLHVRCATEIYEPQEWSNFEARVGSYHADELHAAAIDLGRLQSLLNTDKWLEEVQWIKLAVTHLQFMYFEFRRSP</sequence>
<feature type="region of interest" description="Disordered" evidence="1">
    <location>
        <begin position="549"/>
        <end position="722"/>
    </location>
</feature>
<feature type="compositionally biased region" description="Basic residues" evidence="1">
    <location>
        <begin position="619"/>
        <end position="656"/>
    </location>
</feature>
<feature type="compositionally biased region" description="Low complexity" evidence="1">
    <location>
        <begin position="806"/>
        <end position="818"/>
    </location>
</feature>
<feature type="region of interest" description="Disordered" evidence="1">
    <location>
        <begin position="778"/>
        <end position="860"/>
    </location>
</feature>